<protein>
    <submittedName>
        <fullName evidence="7">ABC transporter ATP-binding protein</fullName>
    </submittedName>
</protein>
<keyword evidence="4 7" id="KW-0067">ATP-binding</keyword>
<sequence>MTSTAAPQGDPADHRPPGQADPPSTPPAPQPAPDDGAPSGSGAVGQETPAAPSTQHAPDGDAAPGGIVAEGVHRAFGSVRAVAGVDLVARPGRVTALVGPNGSGKTTLLLILAGLLTPDAGTVRVAGSDPVTQSFATRARTGWMPDAFGTWDSLTAREVLTTFAAAYRLPAAVGAARATELLALVHLEEYADRPASVLSRGQKQRLGLARALVHDPDVLLLDEPASGLDPRSRVDLRVLVRELAARGKTVLISSHVLTELDEMADDAVFLSRGRTVASETVGEAATTRRTWRVRALDPFALHAWLTGAGVPFAVEPDGAALVDLDSDTSAAALLRDAVVAGVPVVASAPAGGILEQAYLALEEERR</sequence>
<dbReference type="EMBL" id="JACSPN010000002">
    <property type="protein sequence ID" value="MBE7699090.1"/>
    <property type="molecule type" value="Genomic_DNA"/>
</dbReference>
<proteinExistence type="inferred from homology"/>
<evidence type="ECO:0000259" key="6">
    <source>
        <dbReference type="PROSITE" id="PS50893"/>
    </source>
</evidence>
<evidence type="ECO:0000256" key="3">
    <source>
        <dbReference type="ARBA" id="ARBA00022741"/>
    </source>
</evidence>
<dbReference type="Pfam" id="PF00005">
    <property type="entry name" value="ABC_tran"/>
    <property type="match status" value="1"/>
</dbReference>
<dbReference type="GO" id="GO:0016887">
    <property type="term" value="F:ATP hydrolysis activity"/>
    <property type="evidence" value="ECO:0007669"/>
    <property type="project" value="InterPro"/>
</dbReference>
<keyword evidence="3" id="KW-0547">Nucleotide-binding</keyword>
<feature type="region of interest" description="Disordered" evidence="5">
    <location>
        <begin position="1"/>
        <end position="66"/>
    </location>
</feature>
<keyword evidence="2" id="KW-0813">Transport</keyword>
<dbReference type="Gene3D" id="3.40.50.300">
    <property type="entry name" value="P-loop containing nucleotide triphosphate hydrolases"/>
    <property type="match status" value="1"/>
</dbReference>
<dbReference type="InterPro" id="IPR003439">
    <property type="entry name" value="ABC_transporter-like_ATP-bd"/>
</dbReference>
<dbReference type="RefSeq" id="WP_193718437.1">
    <property type="nucleotide sequence ID" value="NZ_JACSPN010000002.1"/>
</dbReference>
<keyword evidence="8" id="KW-1185">Reference proteome</keyword>
<comment type="caution">
    <text evidence="7">The sequence shown here is derived from an EMBL/GenBank/DDBJ whole genome shotgun (WGS) entry which is preliminary data.</text>
</comment>
<dbReference type="GO" id="GO:0005524">
    <property type="term" value="F:ATP binding"/>
    <property type="evidence" value="ECO:0007669"/>
    <property type="project" value="UniProtKB-KW"/>
</dbReference>
<reference evidence="7 8" key="1">
    <citation type="submission" date="2020-08" db="EMBL/GenBank/DDBJ databases">
        <title>A Genomic Blueprint of the Chicken Gut Microbiome.</title>
        <authorList>
            <person name="Gilroy R."/>
            <person name="Ravi A."/>
            <person name="Getino M."/>
            <person name="Pursley I."/>
            <person name="Horton D.L."/>
            <person name="Alikhan N.-F."/>
            <person name="Baker D."/>
            <person name="Gharbi K."/>
            <person name="Hall N."/>
            <person name="Watson M."/>
            <person name="Adriaenssens E.M."/>
            <person name="Foster-Nyarko E."/>
            <person name="Jarju S."/>
            <person name="Secka A."/>
            <person name="Antonio M."/>
            <person name="Oren A."/>
            <person name="Chaudhuri R."/>
            <person name="La Ragione R.M."/>
            <person name="Hildebrand F."/>
            <person name="Pallen M.J."/>
        </authorList>
    </citation>
    <scope>NUCLEOTIDE SEQUENCE [LARGE SCALE GENOMIC DNA]</scope>
    <source>
        <strain evidence="7 8">Sa1BUA8</strain>
    </source>
</reference>
<feature type="compositionally biased region" description="Pro residues" evidence="5">
    <location>
        <begin position="19"/>
        <end position="32"/>
    </location>
</feature>
<evidence type="ECO:0000256" key="4">
    <source>
        <dbReference type="ARBA" id="ARBA00022840"/>
    </source>
</evidence>
<dbReference type="CDD" id="cd03230">
    <property type="entry name" value="ABC_DR_subfamily_A"/>
    <property type="match status" value="1"/>
</dbReference>
<name>A0A9D5U6J5_9CELL</name>
<evidence type="ECO:0000313" key="7">
    <source>
        <dbReference type="EMBL" id="MBE7699090.1"/>
    </source>
</evidence>
<dbReference type="InterPro" id="IPR027417">
    <property type="entry name" value="P-loop_NTPase"/>
</dbReference>
<dbReference type="PANTHER" id="PTHR43335">
    <property type="entry name" value="ABC TRANSPORTER, ATP-BINDING PROTEIN"/>
    <property type="match status" value="1"/>
</dbReference>
<dbReference type="Proteomes" id="UP000822993">
    <property type="component" value="Unassembled WGS sequence"/>
</dbReference>
<comment type="similarity">
    <text evidence="1">Belongs to the ABC transporter superfamily.</text>
</comment>
<organism evidence="7 8">
    <name type="scientific">Oerskovia douganii</name>
    <dbReference type="NCBI Taxonomy" id="2762210"/>
    <lineage>
        <taxon>Bacteria</taxon>
        <taxon>Bacillati</taxon>
        <taxon>Actinomycetota</taxon>
        <taxon>Actinomycetes</taxon>
        <taxon>Micrococcales</taxon>
        <taxon>Cellulomonadaceae</taxon>
        <taxon>Oerskovia</taxon>
    </lineage>
</organism>
<gene>
    <name evidence="7" type="ORF">H9623_02055</name>
</gene>
<accession>A0A9D5U6J5</accession>
<evidence type="ECO:0000256" key="1">
    <source>
        <dbReference type="ARBA" id="ARBA00005417"/>
    </source>
</evidence>
<evidence type="ECO:0000313" key="8">
    <source>
        <dbReference type="Proteomes" id="UP000822993"/>
    </source>
</evidence>
<dbReference type="AlphaFoldDB" id="A0A9D5U6J5"/>
<evidence type="ECO:0000256" key="5">
    <source>
        <dbReference type="SAM" id="MobiDB-lite"/>
    </source>
</evidence>
<feature type="domain" description="ABC transporter" evidence="6">
    <location>
        <begin position="67"/>
        <end position="297"/>
    </location>
</feature>
<dbReference type="SMART" id="SM00382">
    <property type="entry name" value="AAA"/>
    <property type="match status" value="1"/>
</dbReference>
<evidence type="ECO:0000256" key="2">
    <source>
        <dbReference type="ARBA" id="ARBA00022448"/>
    </source>
</evidence>
<dbReference type="PROSITE" id="PS50893">
    <property type="entry name" value="ABC_TRANSPORTER_2"/>
    <property type="match status" value="1"/>
</dbReference>
<dbReference type="InterPro" id="IPR003593">
    <property type="entry name" value="AAA+_ATPase"/>
</dbReference>
<dbReference type="SUPFAM" id="SSF52540">
    <property type="entry name" value="P-loop containing nucleoside triphosphate hydrolases"/>
    <property type="match status" value="1"/>
</dbReference>
<dbReference type="PANTHER" id="PTHR43335:SF3">
    <property type="entry name" value="ABC TRANSPORTER"/>
    <property type="match status" value="1"/>
</dbReference>